<keyword evidence="3" id="KW-1185">Reference proteome</keyword>
<dbReference type="Gene3D" id="3.30.420.10">
    <property type="entry name" value="Ribonuclease H-like superfamily/Ribonuclease H"/>
    <property type="match status" value="1"/>
</dbReference>
<dbReference type="InterPro" id="IPR029472">
    <property type="entry name" value="Copia-like_N"/>
</dbReference>
<dbReference type="RefSeq" id="XP_056685440.1">
    <property type="nucleotide sequence ID" value="XM_056829462.1"/>
</dbReference>
<dbReference type="Pfam" id="PF14244">
    <property type="entry name" value="Retrotran_gag_3"/>
    <property type="match status" value="1"/>
</dbReference>
<name>A0ABM3QPZ4_SPIOL</name>
<dbReference type="Proteomes" id="UP000813463">
    <property type="component" value="Chromosome 5"/>
</dbReference>
<feature type="domain" description="Retrotransposon Copia-like N-terminal" evidence="2">
    <location>
        <begin position="19"/>
        <end position="61"/>
    </location>
</feature>
<proteinExistence type="predicted"/>
<evidence type="ECO:0000259" key="2">
    <source>
        <dbReference type="Pfam" id="PF14244"/>
    </source>
</evidence>
<evidence type="ECO:0000259" key="1">
    <source>
        <dbReference type="Pfam" id="PF13976"/>
    </source>
</evidence>
<dbReference type="SUPFAM" id="SSF53098">
    <property type="entry name" value="Ribonuclease H-like"/>
    <property type="match status" value="1"/>
</dbReference>
<dbReference type="PANTHER" id="PTHR37610:SF101">
    <property type="entry name" value="(RAPE) HYPOTHETICAL PROTEIN"/>
    <property type="match status" value="1"/>
</dbReference>
<protein>
    <recommendedName>
        <fullName evidence="5">GAG-pre-integrase domain-containing protein</fullName>
    </recommendedName>
</protein>
<dbReference type="InterPro" id="IPR036397">
    <property type="entry name" value="RNaseH_sf"/>
</dbReference>
<dbReference type="InterPro" id="IPR025724">
    <property type="entry name" value="GAG-pre-integrase_dom"/>
</dbReference>
<evidence type="ECO:0008006" key="5">
    <source>
        <dbReference type="Google" id="ProtNLM"/>
    </source>
</evidence>
<reference evidence="4" key="2">
    <citation type="submission" date="2025-08" db="UniProtKB">
        <authorList>
            <consortium name="RefSeq"/>
        </authorList>
    </citation>
    <scope>IDENTIFICATION</scope>
    <source>
        <tissue evidence="4">Leaf</tissue>
    </source>
</reference>
<reference evidence="3" key="1">
    <citation type="journal article" date="2021" name="Nat. Commun.">
        <title>Genomic analyses provide insights into spinach domestication and the genetic basis of agronomic traits.</title>
        <authorList>
            <person name="Cai X."/>
            <person name="Sun X."/>
            <person name="Xu C."/>
            <person name="Sun H."/>
            <person name="Wang X."/>
            <person name="Ge C."/>
            <person name="Zhang Z."/>
            <person name="Wang Q."/>
            <person name="Fei Z."/>
            <person name="Jiao C."/>
            <person name="Wang Q."/>
        </authorList>
    </citation>
    <scope>NUCLEOTIDE SEQUENCE [LARGE SCALE GENOMIC DNA]</scope>
    <source>
        <strain evidence="3">cv. Varoflay</strain>
    </source>
</reference>
<feature type="domain" description="GAG-pre-integrase" evidence="1">
    <location>
        <begin position="411"/>
        <end position="467"/>
    </location>
</feature>
<evidence type="ECO:0000313" key="3">
    <source>
        <dbReference type="Proteomes" id="UP000813463"/>
    </source>
</evidence>
<evidence type="ECO:0000313" key="4">
    <source>
        <dbReference type="RefSeq" id="XP_056685440.1"/>
    </source>
</evidence>
<dbReference type="PANTHER" id="PTHR37610">
    <property type="entry name" value="CCHC-TYPE DOMAIN-CONTAINING PROTEIN"/>
    <property type="match status" value="1"/>
</dbReference>
<dbReference type="GeneID" id="130461377"/>
<dbReference type="InterPro" id="IPR012337">
    <property type="entry name" value="RNaseH-like_sf"/>
</dbReference>
<dbReference type="Pfam" id="PF13976">
    <property type="entry name" value="gag_pre-integrs"/>
    <property type="match status" value="1"/>
</dbReference>
<organism evidence="3 4">
    <name type="scientific">Spinacia oleracea</name>
    <name type="common">Spinach</name>
    <dbReference type="NCBI Taxonomy" id="3562"/>
    <lineage>
        <taxon>Eukaryota</taxon>
        <taxon>Viridiplantae</taxon>
        <taxon>Streptophyta</taxon>
        <taxon>Embryophyta</taxon>
        <taxon>Tracheophyta</taxon>
        <taxon>Spermatophyta</taxon>
        <taxon>Magnoliopsida</taxon>
        <taxon>eudicotyledons</taxon>
        <taxon>Gunneridae</taxon>
        <taxon>Pentapetalae</taxon>
        <taxon>Caryophyllales</taxon>
        <taxon>Chenopodiaceae</taxon>
        <taxon>Chenopodioideae</taxon>
        <taxon>Anserineae</taxon>
        <taxon>Spinacia</taxon>
    </lineage>
</organism>
<sequence>MEDNGKIDPSSPYYLASGDRPGNLITHVLLRGDNYLAWSMMTSLKSCRKFVFVDGTINKPTEKKKFLDWDTVNSMIVSWIMKSMEPKIAAAIPYYQEAKPLWDFLAKKFTVANGPRLQQLRAEIIDCKQTKGMTMEDYYTKLMGLYDDFVQFKPLHSCECGGCACGLTVKLAGDRDEEKFHQFLIGVDDELYGAVRTSLISRVPLPSLDEAYLAFTQEEHSQVIARGKAEKETIQTQAIFALQASHPRTKFEKDKSKLSCNHCKQGGHDTSTCFKLHGIPEWYEELRSRRAKSGAGQGARSRGTQTRANVVYAPASSEESGDATTSLELNPKQTKVLLNMINNPHLDQMTGEFSALSWIIDTGASYHVTGDEYCLINPKPIHDVLLDEHSGSLNGAGEQKEGLYYSRRIPTVCAVAVGDFSTFELWHRRLGHPSDRVLKLVPVVKNSLSNARKKLNKACGVCPQAKQHRDSFPVSDSKASRIFELIHCDLWGRNSIPSSSGAHYFLTLVDDFSRAVWVYLLH</sequence>
<gene>
    <name evidence="4" type="primary">LOC130461377</name>
</gene>
<accession>A0ABM3QPZ4</accession>